<evidence type="ECO:0008006" key="4">
    <source>
        <dbReference type="Google" id="ProtNLM"/>
    </source>
</evidence>
<feature type="compositionally biased region" description="Low complexity" evidence="1">
    <location>
        <begin position="548"/>
        <end position="582"/>
    </location>
</feature>
<feature type="region of interest" description="Disordered" evidence="1">
    <location>
        <begin position="695"/>
        <end position="737"/>
    </location>
</feature>
<feature type="region of interest" description="Disordered" evidence="1">
    <location>
        <begin position="764"/>
        <end position="807"/>
    </location>
</feature>
<dbReference type="GeneID" id="95983715"/>
<evidence type="ECO:0000313" key="2">
    <source>
        <dbReference type="EMBL" id="KAL1411706.1"/>
    </source>
</evidence>
<protein>
    <recommendedName>
        <fullName evidence="4">Wings apart-like protein C-terminal domain-containing protein</fullName>
    </recommendedName>
</protein>
<feature type="compositionally biased region" description="Pro residues" evidence="1">
    <location>
        <begin position="592"/>
        <end position="602"/>
    </location>
</feature>
<sequence length="974" mass="103569">MPVSKKEAPVANMKRYDAAHKAIREHFEKVKSQGYKDKQALLARGRTAFVKLVSSKVPTDSDVKPFCNWVEEELVPLKDDVPRALYLGYCYAALETVSSELVTTLAESVPAPSQGSARPQSPEAALVSCGVLIAALIESVKVRPKKPAASTVSGPLRSALIVGTAKELHTDTWLKLLVNLLRLFEGGRLGGTDAASSVSDLLQEIATDVDNPQGRTLLAKDNGSATLGKLLHDSAFSALSVNLIRAISPMMPAPGRRRTFMDKAFGDQQWSPETVERLKDVLADVKVNVQTNKVPPNICKKVVNAISAKEDSHSPKGFTLSKFIFDGDDKLDNDKCKRRLGRGDIIVYFDSFVLLVKSYTDEGAEDDFSFGVEGIKSFKRATRGVDGASDFTFQAGGETNVTLGMTDAEADAFEAATSQLRRTPPQPTHHAPSSVENESSLEATGVYPCLNDIDGGTGATELGFVDAAAHMAYREELQNPPATAEESSVETPNDEKNNESPSSPASTLKRPPRPTPKSSAGAKGKSTSAVLQPRKAGPSRSFKPVGESPATSATSRPSRAPAAKASERLAALALDNDNDNNNVDQTTASGGSPPPHGLPPPAAQGEEEEDADERLRPPSHDKEAEPHLPDTENEKGSKKRKSWADLASPEASKLLFEDIGILEQPPQDIPQRAQALPNEVETPTPVLPPRALKSALVQSSGQRTINDPSHKPTPHLLKGRPGAQAPAQLGTGPSHPATAVIASSVKGKKSVKIGERVQVAPRFYPTPIRTPAQEDATWEHPPGSDGPAPNHEVPITPMAEGSRDVTGDQLLDGLGLGLQQLSAAGIGTPGASMQHAIIFSAAPPALNTQAPTGSVRRNSSGSERSSKRARYLSPSLQGERAALHSTLQEMSQVIASTVIKRLDAPSRKKWSSETYTSVTEISTADAAYQGVLGKLGDATRLIKEGAEPRHAKVIERMGAATAGTSIPASLFSEL</sequence>
<dbReference type="Proteomes" id="UP001565368">
    <property type="component" value="Unassembled WGS sequence"/>
</dbReference>
<feature type="compositionally biased region" description="Basic and acidic residues" evidence="1">
    <location>
        <begin position="613"/>
        <end position="636"/>
    </location>
</feature>
<comment type="caution">
    <text evidence="2">The sequence shown here is derived from an EMBL/GenBank/DDBJ whole genome shotgun (WGS) entry which is preliminary data.</text>
</comment>
<evidence type="ECO:0000313" key="3">
    <source>
        <dbReference type="Proteomes" id="UP001565368"/>
    </source>
</evidence>
<feature type="compositionally biased region" description="Low complexity" evidence="1">
    <location>
        <begin position="517"/>
        <end position="529"/>
    </location>
</feature>
<name>A0ABR3QBG1_9TREE</name>
<proteinExistence type="predicted"/>
<reference evidence="2 3" key="1">
    <citation type="submission" date="2023-08" db="EMBL/GenBank/DDBJ databases">
        <title>Annotated Genome Sequence of Vanrija albida AlHP1.</title>
        <authorList>
            <person name="Herzog R."/>
        </authorList>
    </citation>
    <scope>NUCLEOTIDE SEQUENCE [LARGE SCALE GENOMIC DNA]</scope>
    <source>
        <strain evidence="2 3">AlHP1</strain>
    </source>
</reference>
<dbReference type="RefSeq" id="XP_069211650.1">
    <property type="nucleotide sequence ID" value="XM_069351264.1"/>
</dbReference>
<evidence type="ECO:0000256" key="1">
    <source>
        <dbReference type="SAM" id="MobiDB-lite"/>
    </source>
</evidence>
<organism evidence="2 3">
    <name type="scientific">Vanrija albida</name>
    <dbReference type="NCBI Taxonomy" id="181172"/>
    <lineage>
        <taxon>Eukaryota</taxon>
        <taxon>Fungi</taxon>
        <taxon>Dikarya</taxon>
        <taxon>Basidiomycota</taxon>
        <taxon>Agaricomycotina</taxon>
        <taxon>Tremellomycetes</taxon>
        <taxon>Trichosporonales</taxon>
        <taxon>Trichosporonaceae</taxon>
        <taxon>Vanrija</taxon>
    </lineage>
</organism>
<feature type="region of interest" description="Disordered" evidence="1">
    <location>
        <begin position="420"/>
        <end position="440"/>
    </location>
</feature>
<gene>
    <name evidence="2" type="ORF">Q8F55_002672</name>
</gene>
<feature type="compositionally biased region" description="Polar residues" evidence="1">
    <location>
        <begin position="696"/>
        <end position="707"/>
    </location>
</feature>
<dbReference type="EMBL" id="JBBXJM010000002">
    <property type="protein sequence ID" value="KAL1411706.1"/>
    <property type="molecule type" value="Genomic_DNA"/>
</dbReference>
<accession>A0ABR3QBG1</accession>
<keyword evidence="3" id="KW-1185">Reference proteome</keyword>
<feature type="region of interest" description="Disordered" evidence="1">
    <location>
        <begin position="477"/>
        <end position="646"/>
    </location>
</feature>
<feature type="compositionally biased region" description="Polar residues" evidence="1">
    <location>
        <begin position="846"/>
        <end position="863"/>
    </location>
</feature>
<feature type="region of interest" description="Disordered" evidence="1">
    <location>
        <begin position="845"/>
        <end position="873"/>
    </location>
</feature>